<protein>
    <submittedName>
        <fullName evidence="7">ATP-binding cassette domain-containing protein</fullName>
    </submittedName>
</protein>
<dbReference type="InterPro" id="IPR027417">
    <property type="entry name" value="P-loop_NTPase"/>
</dbReference>
<feature type="domain" description="ABC transporter" evidence="6">
    <location>
        <begin position="24"/>
        <end position="225"/>
    </location>
</feature>
<dbReference type="PANTHER" id="PTHR43335">
    <property type="entry name" value="ABC TRANSPORTER, ATP-BINDING PROTEIN"/>
    <property type="match status" value="1"/>
</dbReference>
<organism evidence="7 8">
    <name type="scientific">Angustibacter luteus</name>
    <dbReference type="NCBI Taxonomy" id="658456"/>
    <lineage>
        <taxon>Bacteria</taxon>
        <taxon>Bacillati</taxon>
        <taxon>Actinomycetota</taxon>
        <taxon>Actinomycetes</taxon>
        <taxon>Kineosporiales</taxon>
        <taxon>Kineosporiaceae</taxon>
    </lineage>
</organism>
<feature type="region of interest" description="Disordered" evidence="5">
    <location>
        <begin position="1"/>
        <end position="23"/>
    </location>
</feature>
<evidence type="ECO:0000259" key="6">
    <source>
        <dbReference type="PROSITE" id="PS50893"/>
    </source>
</evidence>
<sequence length="226" mass="24166">MSKVPHVPEADPRTSGPASGTPGLVATQVRKLFGERAVVDGISLQVDPGEVLALVGGNGSGKTTLLRILTGAIDPDDGEVTWQGRSLDESDPWVRREVAVLLDDAETFPDLSVLEHVELLARAFGLDDARPHAQQVLDEVGLTRQAGQLPTSLSSGQRHRLGLASVLVRPAGLVVLDEPEQRLDDAGRTWLSERLRRLADDGAAIVLASHDEQLVEDVAHLVLELG</sequence>
<dbReference type="PANTHER" id="PTHR43335:SF3">
    <property type="entry name" value="ABC TRANSPORTER"/>
    <property type="match status" value="1"/>
</dbReference>
<dbReference type="InterPro" id="IPR003593">
    <property type="entry name" value="AAA+_ATPase"/>
</dbReference>
<dbReference type="CDD" id="cd03230">
    <property type="entry name" value="ABC_DR_subfamily_A"/>
    <property type="match status" value="1"/>
</dbReference>
<name>A0ABW1JHF6_9ACTN</name>
<evidence type="ECO:0000256" key="2">
    <source>
        <dbReference type="ARBA" id="ARBA00022448"/>
    </source>
</evidence>
<evidence type="ECO:0000313" key="7">
    <source>
        <dbReference type="EMBL" id="MFC6008475.1"/>
    </source>
</evidence>
<keyword evidence="3" id="KW-0547">Nucleotide-binding</keyword>
<evidence type="ECO:0000256" key="5">
    <source>
        <dbReference type="SAM" id="MobiDB-lite"/>
    </source>
</evidence>
<evidence type="ECO:0000313" key="8">
    <source>
        <dbReference type="Proteomes" id="UP001596189"/>
    </source>
</evidence>
<dbReference type="RefSeq" id="WP_345714823.1">
    <property type="nucleotide sequence ID" value="NZ_BAABFP010000002.1"/>
</dbReference>
<keyword evidence="2" id="KW-0813">Transport</keyword>
<dbReference type="Gene3D" id="3.40.50.300">
    <property type="entry name" value="P-loop containing nucleotide triphosphate hydrolases"/>
    <property type="match status" value="1"/>
</dbReference>
<keyword evidence="8" id="KW-1185">Reference proteome</keyword>
<dbReference type="Proteomes" id="UP001596189">
    <property type="component" value="Unassembled WGS sequence"/>
</dbReference>
<reference evidence="8" key="1">
    <citation type="journal article" date="2019" name="Int. J. Syst. Evol. Microbiol.">
        <title>The Global Catalogue of Microorganisms (GCM) 10K type strain sequencing project: providing services to taxonomists for standard genome sequencing and annotation.</title>
        <authorList>
            <consortium name="The Broad Institute Genomics Platform"/>
            <consortium name="The Broad Institute Genome Sequencing Center for Infectious Disease"/>
            <person name="Wu L."/>
            <person name="Ma J."/>
        </authorList>
    </citation>
    <scope>NUCLEOTIDE SEQUENCE [LARGE SCALE GENOMIC DNA]</scope>
    <source>
        <strain evidence="8">KACC 14249</strain>
    </source>
</reference>
<dbReference type="EMBL" id="JBHSRD010000004">
    <property type="protein sequence ID" value="MFC6008475.1"/>
    <property type="molecule type" value="Genomic_DNA"/>
</dbReference>
<proteinExistence type="inferred from homology"/>
<dbReference type="SMART" id="SM00382">
    <property type="entry name" value="AAA"/>
    <property type="match status" value="1"/>
</dbReference>
<feature type="compositionally biased region" description="Basic and acidic residues" evidence="5">
    <location>
        <begin position="1"/>
        <end position="12"/>
    </location>
</feature>
<evidence type="ECO:0000256" key="1">
    <source>
        <dbReference type="ARBA" id="ARBA00005417"/>
    </source>
</evidence>
<evidence type="ECO:0000256" key="3">
    <source>
        <dbReference type="ARBA" id="ARBA00022741"/>
    </source>
</evidence>
<comment type="similarity">
    <text evidence="1">Belongs to the ABC transporter superfamily.</text>
</comment>
<dbReference type="Pfam" id="PF00005">
    <property type="entry name" value="ABC_tran"/>
    <property type="match status" value="1"/>
</dbReference>
<dbReference type="GO" id="GO:0005524">
    <property type="term" value="F:ATP binding"/>
    <property type="evidence" value="ECO:0007669"/>
    <property type="project" value="UniProtKB-KW"/>
</dbReference>
<evidence type="ECO:0000256" key="4">
    <source>
        <dbReference type="ARBA" id="ARBA00022840"/>
    </source>
</evidence>
<dbReference type="SUPFAM" id="SSF52540">
    <property type="entry name" value="P-loop containing nucleoside triphosphate hydrolases"/>
    <property type="match status" value="1"/>
</dbReference>
<accession>A0ABW1JHF6</accession>
<keyword evidence="4 7" id="KW-0067">ATP-binding</keyword>
<dbReference type="PROSITE" id="PS50893">
    <property type="entry name" value="ABC_TRANSPORTER_2"/>
    <property type="match status" value="1"/>
</dbReference>
<comment type="caution">
    <text evidence="7">The sequence shown here is derived from an EMBL/GenBank/DDBJ whole genome shotgun (WGS) entry which is preliminary data.</text>
</comment>
<dbReference type="InterPro" id="IPR003439">
    <property type="entry name" value="ABC_transporter-like_ATP-bd"/>
</dbReference>
<gene>
    <name evidence="7" type="ORF">ACFQDO_15155</name>
</gene>